<dbReference type="HOGENOM" id="CLU_131875_0_0_1"/>
<reference evidence="3" key="2">
    <citation type="submission" date="2015-01" db="EMBL/GenBank/DDBJ databases">
        <title>Evolutionary Origins and Diversification of the Mycorrhizal Mutualists.</title>
        <authorList>
            <consortium name="DOE Joint Genome Institute"/>
            <consortium name="Mycorrhizal Genomics Consortium"/>
            <person name="Kohler A."/>
            <person name="Kuo A."/>
            <person name="Nagy L.G."/>
            <person name="Floudas D."/>
            <person name="Copeland A."/>
            <person name="Barry K.W."/>
            <person name="Cichocki N."/>
            <person name="Veneault-Fourrey C."/>
            <person name="LaButti K."/>
            <person name="Lindquist E.A."/>
            <person name="Lipzen A."/>
            <person name="Lundell T."/>
            <person name="Morin E."/>
            <person name="Murat C."/>
            <person name="Riley R."/>
            <person name="Ohm R."/>
            <person name="Sun H."/>
            <person name="Tunlid A."/>
            <person name="Henrissat B."/>
            <person name="Grigoriev I.V."/>
            <person name="Hibbett D.S."/>
            <person name="Martin F."/>
        </authorList>
    </citation>
    <scope>NUCLEOTIDE SEQUENCE [LARGE SCALE GENOMIC DNA]</scope>
    <source>
        <strain evidence="3">Zn</strain>
    </source>
</reference>
<reference evidence="2 3" key="1">
    <citation type="submission" date="2014-04" db="EMBL/GenBank/DDBJ databases">
        <authorList>
            <consortium name="DOE Joint Genome Institute"/>
            <person name="Kuo A."/>
            <person name="Martino E."/>
            <person name="Perotto S."/>
            <person name="Kohler A."/>
            <person name="Nagy L.G."/>
            <person name="Floudas D."/>
            <person name="Copeland A."/>
            <person name="Barry K.W."/>
            <person name="Cichocki N."/>
            <person name="Veneault-Fourrey C."/>
            <person name="LaButti K."/>
            <person name="Lindquist E.A."/>
            <person name="Lipzen A."/>
            <person name="Lundell T."/>
            <person name="Morin E."/>
            <person name="Murat C."/>
            <person name="Sun H."/>
            <person name="Tunlid A."/>
            <person name="Henrissat B."/>
            <person name="Grigoriev I.V."/>
            <person name="Hibbett D.S."/>
            <person name="Martin F."/>
            <person name="Nordberg H.P."/>
            <person name="Cantor M.N."/>
            <person name="Hua S.X."/>
        </authorList>
    </citation>
    <scope>NUCLEOTIDE SEQUENCE [LARGE SCALE GENOMIC DNA]</scope>
    <source>
        <strain evidence="2 3">Zn</strain>
    </source>
</reference>
<evidence type="ECO:0000313" key="2">
    <source>
        <dbReference type="EMBL" id="KIM93273.1"/>
    </source>
</evidence>
<dbReference type="Pfam" id="PF00378">
    <property type="entry name" value="ECH_1"/>
    <property type="match status" value="1"/>
</dbReference>
<keyword evidence="3" id="KW-1185">Reference proteome</keyword>
<evidence type="ECO:0000313" key="3">
    <source>
        <dbReference type="Proteomes" id="UP000054321"/>
    </source>
</evidence>
<dbReference type="AlphaFoldDB" id="A0A0C3C303"/>
<evidence type="ECO:0000256" key="1">
    <source>
        <dbReference type="ARBA" id="ARBA00005254"/>
    </source>
</evidence>
<dbReference type="Gene3D" id="3.90.226.10">
    <property type="entry name" value="2-enoyl-CoA Hydratase, Chain A, domain 1"/>
    <property type="match status" value="1"/>
</dbReference>
<dbReference type="SUPFAM" id="SSF52096">
    <property type="entry name" value="ClpP/crotonase"/>
    <property type="match status" value="1"/>
</dbReference>
<protein>
    <submittedName>
        <fullName evidence="2">Uncharacterized protein</fullName>
    </submittedName>
</protein>
<dbReference type="PANTHER" id="PTHR43802">
    <property type="entry name" value="ENOYL-COA HYDRATASE"/>
    <property type="match status" value="1"/>
</dbReference>
<dbReference type="Proteomes" id="UP000054321">
    <property type="component" value="Unassembled WGS sequence"/>
</dbReference>
<sequence length="158" mass="17199">IFVGESNGVTIAAGNEVFVHLDMRFAGPDATFGAIETGIGLFQLGGFRQLSQLIGAGRAAQYLLTAIMANARTASRIGWINDMFEDVGEMQRNSDYLARRMVLFPAGGLASTKQVIHDTAIGTFEQPFETQIFESLVSLPITQYALTRYLALSNNETD</sequence>
<dbReference type="InterPro" id="IPR029045">
    <property type="entry name" value="ClpP/crotonase-like_dom_sf"/>
</dbReference>
<dbReference type="STRING" id="913774.A0A0C3C303"/>
<gene>
    <name evidence="2" type="ORF">OIDMADRAFT_86932</name>
</gene>
<feature type="non-terminal residue" evidence="2">
    <location>
        <position position="158"/>
    </location>
</feature>
<comment type="similarity">
    <text evidence="1">Belongs to the enoyl-CoA hydratase/isomerase family.</text>
</comment>
<name>A0A0C3C303_OIDMZ</name>
<proteinExistence type="inferred from homology"/>
<organism evidence="2 3">
    <name type="scientific">Oidiodendron maius (strain Zn)</name>
    <dbReference type="NCBI Taxonomy" id="913774"/>
    <lineage>
        <taxon>Eukaryota</taxon>
        <taxon>Fungi</taxon>
        <taxon>Dikarya</taxon>
        <taxon>Ascomycota</taxon>
        <taxon>Pezizomycotina</taxon>
        <taxon>Leotiomycetes</taxon>
        <taxon>Leotiomycetes incertae sedis</taxon>
        <taxon>Myxotrichaceae</taxon>
        <taxon>Oidiodendron</taxon>
    </lineage>
</organism>
<dbReference type="InParanoid" id="A0A0C3C303"/>
<dbReference type="EMBL" id="KN832897">
    <property type="protein sequence ID" value="KIM93273.1"/>
    <property type="molecule type" value="Genomic_DNA"/>
</dbReference>
<dbReference type="PANTHER" id="PTHR43802:SF1">
    <property type="entry name" value="IP11341P-RELATED"/>
    <property type="match status" value="1"/>
</dbReference>
<accession>A0A0C3C303</accession>
<feature type="non-terminal residue" evidence="2">
    <location>
        <position position="1"/>
    </location>
</feature>
<dbReference type="InterPro" id="IPR001753">
    <property type="entry name" value="Enoyl-CoA_hydra/iso"/>
</dbReference>
<dbReference type="OrthoDB" id="410701at2759"/>